<keyword evidence="2" id="KW-0472">Membrane</keyword>
<evidence type="ECO:0008006" key="4">
    <source>
        <dbReference type="Google" id="ProtNLM"/>
    </source>
</evidence>
<evidence type="ECO:0000313" key="3">
    <source>
        <dbReference type="EMBL" id="CRZ01492.1"/>
    </source>
</evidence>
<keyword evidence="2" id="KW-0812">Transmembrane</keyword>
<organism evidence="3">
    <name type="scientific">Spongospora subterranea</name>
    <dbReference type="NCBI Taxonomy" id="70186"/>
    <lineage>
        <taxon>Eukaryota</taxon>
        <taxon>Sar</taxon>
        <taxon>Rhizaria</taxon>
        <taxon>Endomyxa</taxon>
        <taxon>Phytomyxea</taxon>
        <taxon>Plasmodiophorida</taxon>
        <taxon>Plasmodiophoridae</taxon>
        <taxon>Spongospora</taxon>
    </lineage>
</organism>
<feature type="transmembrane region" description="Helical" evidence="2">
    <location>
        <begin position="229"/>
        <end position="247"/>
    </location>
</feature>
<feature type="region of interest" description="Disordered" evidence="1">
    <location>
        <begin position="1"/>
        <end position="33"/>
    </location>
</feature>
<feature type="compositionally biased region" description="Low complexity" evidence="1">
    <location>
        <begin position="8"/>
        <end position="33"/>
    </location>
</feature>
<sequence length="248" mass="26099">TVKKGTTKKPTTVKKGTTKKPTTVKKGTTAAPTPSRLTRWKCLSEWIAINNTFNVKKSDWSYLEQASTYTSGQVHVNILMNNASYTAKGSVFAHVHANNCSTGLGGGHVKYNSSISGTVQSNEFWFNLSSSTSVKPLYDVMDTMPGTKKLNDMTLAKALVIHDVFGNKMACCDLSYWVQSTVAPTTAGPTPTTAGATTAAPTTAKTTTMAGATPAATTAAPTTPTSSSLMPGTLVSFICVIVIAVLSM</sequence>
<proteinExistence type="predicted"/>
<keyword evidence="2" id="KW-1133">Transmembrane helix</keyword>
<evidence type="ECO:0000256" key="2">
    <source>
        <dbReference type="SAM" id="Phobius"/>
    </source>
</evidence>
<evidence type="ECO:0000256" key="1">
    <source>
        <dbReference type="SAM" id="MobiDB-lite"/>
    </source>
</evidence>
<accession>A0A0H5QIM0</accession>
<reference evidence="3" key="1">
    <citation type="submission" date="2015-04" db="EMBL/GenBank/DDBJ databases">
        <title>The genome sequence of the plant pathogenic Rhizarian Plasmodiophora brassicae reveals insights in its biotrophic life cycle and the origin of chitin synthesis.</title>
        <authorList>
            <person name="Schwelm A."/>
            <person name="Fogelqvist J."/>
            <person name="Knaust A."/>
            <person name="Julke S."/>
            <person name="Lilja T."/>
            <person name="Dhandapani V."/>
            <person name="Bonilla-Rosso G."/>
            <person name="Karlsson M."/>
            <person name="Shevchenko A."/>
            <person name="Choi S.R."/>
            <person name="Kim H.G."/>
            <person name="Park J.Y."/>
            <person name="Lim Y.P."/>
            <person name="Ludwig-Muller J."/>
            <person name="Dixelius C."/>
        </authorList>
    </citation>
    <scope>NUCLEOTIDE SEQUENCE</scope>
    <source>
        <tissue evidence="3">Potato root galls</tissue>
    </source>
</reference>
<name>A0A0H5QIM0_9EUKA</name>
<dbReference type="AlphaFoldDB" id="A0A0H5QIM0"/>
<dbReference type="EMBL" id="HACM01001050">
    <property type="protein sequence ID" value="CRZ01492.1"/>
    <property type="molecule type" value="Transcribed_RNA"/>
</dbReference>
<protein>
    <recommendedName>
        <fullName evidence="4">Superoxide dismutase copper/zinc binding domain-containing protein</fullName>
    </recommendedName>
</protein>
<feature type="non-terminal residue" evidence="3">
    <location>
        <position position="1"/>
    </location>
</feature>